<comment type="pathway">
    <text evidence="2">Pyrimidine metabolism; UMP biosynthesis via salvage pathway; UMP from uracil: step 1/1.</text>
</comment>
<evidence type="ECO:0000256" key="8">
    <source>
        <dbReference type="ARBA" id="ARBA00022741"/>
    </source>
</evidence>
<dbReference type="EMBL" id="JAEUBE010000183">
    <property type="protein sequence ID" value="KAH3667151.1"/>
    <property type="molecule type" value="Genomic_DNA"/>
</dbReference>
<dbReference type="Gene3D" id="3.30.420.40">
    <property type="match status" value="2"/>
</dbReference>
<dbReference type="InterPro" id="IPR043129">
    <property type="entry name" value="ATPase_NBD"/>
</dbReference>
<dbReference type="GO" id="GO:0008655">
    <property type="term" value="P:pyrimidine-containing compound salvage"/>
    <property type="evidence" value="ECO:0007669"/>
    <property type="project" value="UniProtKB-ARBA"/>
</dbReference>
<dbReference type="GO" id="GO:0004845">
    <property type="term" value="F:uracil phosphoribosyltransferase activity"/>
    <property type="evidence" value="ECO:0007669"/>
    <property type="project" value="UniProtKB-EC"/>
</dbReference>
<evidence type="ECO:0000256" key="3">
    <source>
        <dbReference type="ARBA" id="ARBA00009516"/>
    </source>
</evidence>
<name>A0A9P8P8N5_9ASCO</name>
<evidence type="ECO:0000256" key="6">
    <source>
        <dbReference type="ARBA" id="ARBA00022676"/>
    </source>
</evidence>
<dbReference type="GO" id="GO:0005525">
    <property type="term" value="F:GTP binding"/>
    <property type="evidence" value="ECO:0007669"/>
    <property type="project" value="UniProtKB-KW"/>
</dbReference>
<gene>
    <name evidence="11" type="ORF">OGAPHI_002800</name>
</gene>
<dbReference type="FunFam" id="3.40.50.2020:FF:000023">
    <property type="entry name" value="Probable uracil phosphoribosyltransferase"/>
    <property type="match status" value="1"/>
</dbReference>
<dbReference type="NCBIfam" id="NF001097">
    <property type="entry name" value="PRK00129.1"/>
    <property type="match status" value="1"/>
</dbReference>
<dbReference type="EC" id="2.4.2.9" evidence="4"/>
<comment type="similarity">
    <text evidence="10">Belongs to the actin family.</text>
</comment>
<evidence type="ECO:0000313" key="12">
    <source>
        <dbReference type="Proteomes" id="UP000769157"/>
    </source>
</evidence>
<dbReference type="InterPro" id="IPR004000">
    <property type="entry name" value="Actin"/>
</dbReference>
<comment type="cofactor">
    <cofactor evidence="1">
        <name>Mg(2+)</name>
        <dbReference type="ChEBI" id="CHEBI:18420"/>
    </cofactor>
</comment>
<evidence type="ECO:0000256" key="5">
    <source>
        <dbReference type="ARBA" id="ARBA00022533"/>
    </source>
</evidence>
<comment type="similarity">
    <text evidence="3">Belongs to the UPRTase family.</text>
</comment>
<proteinExistence type="inferred from homology"/>
<organism evidence="11 12">
    <name type="scientific">Ogataea philodendri</name>
    <dbReference type="NCBI Taxonomy" id="1378263"/>
    <lineage>
        <taxon>Eukaryota</taxon>
        <taxon>Fungi</taxon>
        <taxon>Dikarya</taxon>
        <taxon>Ascomycota</taxon>
        <taxon>Saccharomycotina</taxon>
        <taxon>Pichiomycetes</taxon>
        <taxon>Pichiales</taxon>
        <taxon>Pichiaceae</taxon>
        <taxon>Ogataea</taxon>
    </lineage>
</organism>
<evidence type="ECO:0000256" key="7">
    <source>
        <dbReference type="ARBA" id="ARBA00022679"/>
    </source>
</evidence>
<dbReference type="OrthoDB" id="5132116at2759"/>
<keyword evidence="8" id="KW-0547">Nucleotide-binding</keyword>
<dbReference type="RefSeq" id="XP_046061963.1">
    <property type="nucleotide sequence ID" value="XM_046203710.1"/>
</dbReference>
<dbReference type="PRINTS" id="PR00190">
    <property type="entry name" value="ACTIN"/>
</dbReference>
<comment type="caution">
    <text evidence="11">The sequence shown here is derived from an EMBL/GenBank/DDBJ whole genome shotgun (WGS) entry which is preliminary data.</text>
</comment>
<evidence type="ECO:0000256" key="10">
    <source>
        <dbReference type="RuleBase" id="RU000487"/>
    </source>
</evidence>
<keyword evidence="9" id="KW-0342">GTP-binding</keyword>
<dbReference type="InterPro" id="IPR000836">
    <property type="entry name" value="PRTase_dom"/>
</dbReference>
<keyword evidence="7" id="KW-0808">Transferase</keyword>
<dbReference type="Gene3D" id="3.40.50.2020">
    <property type="match status" value="1"/>
</dbReference>
<dbReference type="SMART" id="SM00268">
    <property type="entry name" value="ACTIN"/>
    <property type="match status" value="1"/>
</dbReference>
<dbReference type="FunFam" id="3.30.420.40:FF:000502">
    <property type="entry name" value="Actin-Related Proteins"/>
    <property type="match status" value="1"/>
</dbReference>
<dbReference type="Gene3D" id="3.90.640.10">
    <property type="entry name" value="Actin, Chain A, domain 4"/>
    <property type="match status" value="1"/>
</dbReference>
<dbReference type="Pfam" id="PF00022">
    <property type="entry name" value="Actin"/>
    <property type="match status" value="1"/>
</dbReference>
<dbReference type="AlphaFoldDB" id="A0A9P8P8N5"/>
<keyword evidence="6" id="KW-0328">Glycosyltransferase</keyword>
<accession>A0A9P8P8N5</accession>
<dbReference type="GeneID" id="70234767"/>
<reference evidence="11" key="1">
    <citation type="journal article" date="2021" name="Open Biol.">
        <title>Shared evolutionary footprints suggest mitochondrial oxidative damage underlies multiple complex I losses in fungi.</title>
        <authorList>
            <person name="Schikora-Tamarit M.A."/>
            <person name="Marcet-Houben M."/>
            <person name="Nosek J."/>
            <person name="Gabaldon T."/>
        </authorList>
    </citation>
    <scope>NUCLEOTIDE SEQUENCE</scope>
    <source>
        <strain evidence="11">CBS6075</strain>
    </source>
</reference>
<dbReference type="PANTHER" id="PTHR11937">
    <property type="entry name" value="ACTIN"/>
    <property type="match status" value="1"/>
</dbReference>
<evidence type="ECO:0000256" key="4">
    <source>
        <dbReference type="ARBA" id="ARBA00011894"/>
    </source>
</evidence>
<keyword evidence="5" id="KW-0021">Allosteric enzyme</keyword>
<evidence type="ECO:0000256" key="1">
    <source>
        <dbReference type="ARBA" id="ARBA00001946"/>
    </source>
</evidence>
<dbReference type="InterPro" id="IPR029057">
    <property type="entry name" value="PRTase-like"/>
</dbReference>
<evidence type="ECO:0000256" key="9">
    <source>
        <dbReference type="ARBA" id="ARBA00023134"/>
    </source>
</evidence>
<dbReference type="Proteomes" id="UP000769157">
    <property type="component" value="Unassembled WGS sequence"/>
</dbReference>
<protein>
    <recommendedName>
        <fullName evidence="4">uracil phosphoribosyltransferase</fullName>
        <ecNumber evidence="4">2.4.2.9</ecNumber>
    </recommendedName>
</protein>
<evidence type="ECO:0000313" key="11">
    <source>
        <dbReference type="EMBL" id="KAH3667151.1"/>
    </source>
</evidence>
<dbReference type="SUPFAM" id="SSF53067">
    <property type="entry name" value="Actin-like ATPase domain"/>
    <property type="match status" value="2"/>
</dbReference>
<evidence type="ECO:0000256" key="2">
    <source>
        <dbReference type="ARBA" id="ARBA00005180"/>
    </source>
</evidence>
<keyword evidence="12" id="KW-1185">Reference proteome</keyword>
<sequence length="654" mass="72771">MSKYDNVISLPQTNQLKCLYSIIRDKNTQRGDFVFYSDRIIRLLVEEGLNQLPVEPCQIKTPLGISYDGHKFLGKICGVSIIRAGESMEQGLRDCCRSVRLGKILIQRDEETATPKLFYVKLPEDIPERYVFLLDPLLATGGSASMAVDVLLQKGVKEERILFLNVLASPEGIEVFKSKYPKIKVITGMIDDGLNEKKFVVPGLGDFVFDNGSGTIRAGFAGDEKPKINYSNLVGRPKYDRVMPSAVSPTDTFIGSRAQQLRGLLKLKYPMKNGMVDDWESLEAVWGQVVQELEVKTDQHPLLITEHPLNPAKNRDQLAELIFETFNFPALYVAMPAVLSLYSLGKTTGVVLDSGDGVTTVVPIYEGFSVPGTIKRLNFGGRDITQQMQLELMKNGYFLSSSSEFELVRSLKERLCYVNPNILDKQLKEPPLASETKQFRLPDGKVVNVSSTALSQCTEQYYQPEKFGIEELPIHQVLINSVRKTNYDLRPQLFENIILAGGSTMFKNFGVRILEEMKHEDPDLQLRIYASPERRTNCFMGGSILASLSVFKQMWLTKSEYEENPQLPFCLGVRGSSSGPVSPDLIGESSSVDLQLNEEVNGRDRAAKIGPPGDSKNWSGLGCNSLNTILSPAAEDVQEEAGAVSSGMEPRTMF</sequence>
<reference evidence="11" key="2">
    <citation type="submission" date="2021-01" db="EMBL/GenBank/DDBJ databases">
        <authorList>
            <person name="Schikora-Tamarit M.A."/>
        </authorList>
    </citation>
    <scope>NUCLEOTIDE SEQUENCE</scope>
    <source>
        <strain evidence="11">CBS6075</strain>
    </source>
</reference>
<dbReference type="CDD" id="cd06223">
    <property type="entry name" value="PRTases_typeI"/>
    <property type="match status" value="1"/>
</dbReference>
<dbReference type="SUPFAM" id="SSF53271">
    <property type="entry name" value="PRTase-like"/>
    <property type="match status" value="1"/>
</dbReference>